<comment type="caution">
    <text evidence="1">The sequence shown here is derived from an EMBL/GenBank/DDBJ whole genome shotgun (WGS) entry which is preliminary data.</text>
</comment>
<organism evidence="1 2">
    <name type="scientific">Acetivibrio thermocellus AD2</name>
    <dbReference type="NCBI Taxonomy" id="1138384"/>
    <lineage>
        <taxon>Bacteria</taxon>
        <taxon>Bacillati</taxon>
        <taxon>Bacillota</taxon>
        <taxon>Clostridia</taxon>
        <taxon>Eubacteriales</taxon>
        <taxon>Oscillospiraceae</taxon>
        <taxon>Acetivibrio</taxon>
    </lineage>
</organism>
<evidence type="ECO:0000313" key="1">
    <source>
        <dbReference type="EMBL" id="PFH02784.1"/>
    </source>
</evidence>
<accession>A0AB36TG43</accession>
<dbReference type="AlphaFoldDB" id="A0AB36TG43"/>
<dbReference type="Pfam" id="PF03698">
    <property type="entry name" value="UPF0180"/>
    <property type="match status" value="1"/>
</dbReference>
<dbReference type="EMBL" id="PDBW01000001">
    <property type="protein sequence ID" value="PFH02784.1"/>
    <property type="molecule type" value="Genomic_DNA"/>
</dbReference>
<evidence type="ECO:0000313" key="2">
    <source>
        <dbReference type="Proteomes" id="UP000223596"/>
    </source>
</evidence>
<gene>
    <name evidence="1" type="ORF">M972_111572</name>
</gene>
<dbReference type="GeneID" id="35805703"/>
<proteinExistence type="predicted"/>
<protein>
    <submittedName>
        <fullName evidence="1">Uncharacterized protein UPF0180</fullName>
    </submittedName>
</protein>
<sequence length="95" mass="10918">MVVAVQKGLDNLKRELAKRGFEVVDLETYNYPIDAIVYEGNSFQISYVSRNNMPQMTAGQRSNYGVFIVNALGKSINEIEDMLRTRYYSPLFELN</sequence>
<reference evidence="1 2" key="1">
    <citation type="submission" date="2017-09" db="EMBL/GenBank/DDBJ databases">
        <title>Evaluation of Pacific Biosciences Sequencing Technology to Finishing C. thermocellum Genome Sequences.</title>
        <authorList>
            <person name="Brown S."/>
        </authorList>
    </citation>
    <scope>NUCLEOTIDE SEQUENCE [LARGE SCALE GENOMIC DNA]</scope>
    <source>
        <strain evidence="1 2">AD2</strain>
    </source>
</reference>
<dbReference type="RefSeq" id="WP_003516231.1">
    <property type="nucleotide sequence ID" value="NZ_CP013828.1"/>
</dbReference>
<dbReference type="InterPro" id="IPR005370">
    <property type="entry name" value="UPF0180"/>
</dbReference>
<name>A0AB36TG43_ACETH</name>
<dbReference type="Proteomes" id="UP000223596">
    <property type="component" value="Unassembled WGS sequence"/>
</dbReference>